<dbReference type="Proteomes" id="UP000472755">
    <property type="component" value="Unassembled WGS sequence"/>
</dbReference>
<evidence type="ECO:0000313" key="9">
    <source>
        <dbReference type="Proteomes" id="UP000472755"/>
    </source>
</evidence>
<evidence type="ECO:0000256" key="3">
    <source>
        <dbReference type="ARBA" id="ARBA00022989"/>
    </source>
</evidence>
<dbReference type="EMBL" id="WMZR01000003">
    <property type="protein sequence ID" value="MTS50496.1"/>
    <property type="molecule type" value="Genomic_DNA"/>
</dbReference>
<evidence type="ECO:0000313" key="8">
    <source>
        <dbReference type="Proteomes" id="UP000449193"/>
    </source>
</evidence>
<feature type="transmembrane region" description="Helical" evidence="5">
    <location>
        <begin position="252"/>
        <end position="277"/>
    </location>
</feature>
<dbReference type="AlphaFoldDB" id="A0A6I3QUE8"/>
<dbReference type="RefSeq" id="WP_119980068.1">
    <property type="nucleotide sequence ID" value="NZ_DBEWGL010000233.1"/>
</dbReference>
<accession>A0A6I3QUE8</accession>
<keyword evidence="3 5" id="KW-1133">Transmembrane helix</keyword>
<dbReference type="GO" id="GO:0005886">
    <property type="term" value="C:plasma membrane"/>
    <property type="evidence" value="ECO:0007669"/>
    <property type="project" value="UniProtKB-ARBA"/>
</dbReference>
<comment type="caution">
    <text evidence="6">The sequence shown here is derived from an EMBL/GenBank/DDBJ whole genome shotgun (WGS) entry which is preliminary data.</text>
</comment>
<sequence length="281" mass="31733">MRREIFDGKGTDMLQERNFPTFLTKLTPAPKLWFALGLILANILLKNLYFSIAVIIVSVVMIIKEKHMGLFKLILVTMVVMAVSMYGIHGAMAPVIDKASDPVLFQVFGIRYYAKGFAYASRYFMRAIPLMCALFLIFLSIDMTDLGVTMCKAGISYNFVFTFVDSFQVITLLRKDMEQIRDAQRARGLNTEGNLLQRFKAFIPIIVPVVANSIIKVQDQAVAMDTKGFNSSCKKTVYRELTPYKWDAACKWLGIFLGVFAVLYRILAAVQVIPAFLTNII</sequence>
<proteinExistence type="predicted"/>
<reference evidence="8 9" key="1">
    <citation type="journal article" date="2019" name="Nat. Med.">
        <title>A library of human gut bacterial isolates paired with longitudinal multiomics data enables mechanistic microbiome research.</title>
        <authorList>
            <person name="Poyet M."/>
            <person name="Groussin M."/>
            <person name="Gibbons S.M."/>
            <person name="Avila-Pacheco J."/>
            <person name="Jiang X."/>
            <person name="Kearney S.M."/>
            <person name="Perrotta A.R."/>
            <person name="Berdy B."/>
            <person name="Zhao S."/>
            <person name="Lieberman T.D."/>
            <person name="Swanson P.K."/>
            <person name="Smith M."/>
            <person name="Roesemann S."/>
            <person name="Alexander J.E."/>
            <person name="Rich S.A."/>
            <person name="Livny J."/>
            <person name="Vlamakis H."/>
            <person name="Clish C."/>
            <person name="Bullock K."/>
            <person name="Deik A."/>
            <person name="Scott J."/>
            <person name="Pierce K.A."/>
            <person name="Xavier R.J."/>
            <person name="Alm E.J."/>
        </authorList>
    </citation>
    <scope>NUCLEOTIDE SEQUENCE [LARGE SCALE GENOMIC DNA]</scope>
    <source>
        <strain evidence="6 9">BIOML-A4</strain>
        <strain evidence="7 8">BIOML-A7</strain>
    </source>
</reference>
<dbReference type="CDD" id="cd16914">
    <property type="entry name" value="EcfT"/>
    <property type="match status" value="1"/>
</dbReference>
<dbReference type="PANTHER" id="PTHR33514:SF13">
    <property type="entry name" value="PROTEIN ABCI12, CHLOROPLASTIC"/>
    <property type="match status" value="1"/>
</dbReference>
<feature type="transmembrane region" description="Helical" evidence="5">
    <location>
        <begin position="69"/>
        <end position="88"/>
    </location>
</feature>
<evidence type="ECO:0000256" key="4">
    <source>
        <dbReference type="ARBA" id="ARBA00023136"/>
    </source>
</evidence>
<dbReference type="Proteomes" id="UP000449193">
    <property type="component" value="Unassembled WGS sequence"/>
</dbReference>
<keyword evidence="4 5" id="KW-0472">Membrane</keyword>
<keyword evidence="2 5" id="KW-0812">Transmembrane</keyword>
<protein>
    <submittedName>
        <fullName evidence="6">Energy-coupling factor transporter transmembrane protein EcfT</fullName>
    </submittedName>
</protein>
<comment type="subcellular location">
    <subcellularLocation>
        <location evidence="1">Membrane</location>
        <topology evidence="1">Multi-pass membrane protein</topology>
    </subcellularLocation>
</comment>
<evidence type="ECO:0000256" key="1">
    <source>
        <dbReference type="ARBA" id="ARBA00004141"/>
    </source>
</evidence>
<dbReference type="EMBL" id="WMZU01000012">
    <property type="protein sequence ID" value="MTS27443.1"/>
    <property type="molecule type" value="Genomic_DNA"/>
</dbReference>
<feature type="transmembrane region" description="Helical" evidence="5">
    <location>
        <begin position="32"/>
        <end position="63"/>
    </location>
</feature>
<dbReference type="InterPro" id="IPR003339">
    <property type="entry name" value="ABC/ECF_trnsptr_transmembrane"/>
</dbReference>
<name>A0A6I3QUE8_9FIRM</name>
<evidence type="ECO:0000313" key="6">
    <source>
        <dbReference type="EMBL" id="MTS27443.1"/>
    </source>
</evidence>
<organism evidence="6 9">
    <name type="scientific">Ruthenibacterium lactatiformans</name>
    <dbReference type="NCBI Taxonomy" id="1550024"/>
    <lineage>
        <taxon>Bacteria</taxon>
        <taxon>Bacillati</taxon>
        <taxon>Bacillota</taxon>
        <taxon>Clostridia</taxon>
        <taxon>Eubacteriales</taxon>
        <taxon>Oscillospiraceae</taxon>
        <taxon>Ruthenibacterium</taxon>
    </lineage>
</organism>
<evidence type="ECO:0000256" key="5">
    <source>
        <dbReference type="SAM" id="Phobius"/>
    </source>
</evidence>
<dbReference type="Pfam" id="PF02361">
    <property type="entry name" value="CbiQ"/>
    <property type="match status" value="1"/>
</dbReference>
<feature type="transmembrane region" description="Helical" evidence="5">
    <location>
        <begin position="123"/>
        <end position="141"/>
    </location>
</feature>
<evidence type="ECO:0000313" key="7">
    <source>
        <dbReference type="EMBL" id="MTS50496.1"/>
    </source>
</evidence>
<evidence type="ECO:0000256" key="2">
    <source>
        <dbReference type="ARBA" id="ARBA00022692"/>
    </source>
</evidence>
<gene>
    <name evidence="7" type="ORF">GMD52_02940</name>
    <name evidence="6" type="ORF">GMD59_09100</name>
</gene>
<dbReference type="PANTHER" id="PTHR33514">
    <property type="entry name" value="PROTEIN ABCI12, CHLOROPLASTIC"/>
    <property type="match status" value="1"/>
</dbReference>